<reference evidence="1" key="1">
    <citation type="submission" date="2020-05" db="EMBL/GenBank/DDBJ databases">
        <authorList>
            <person name="Chiriac C."/>
            <person name="Salcher M."/>
            <person name="Ghai R."/>
            <person name="Kavagutti S V."/>
        </authorList>
    </citation>
    <scope>NUCLEOTIDE SEQUENCE</scope>
</reference>
<dbReference type="InterPro" id="IPR023296">
    <property type="entry name" value="Glyco_hydro_beta-prop_sf"/>
</dbReference>
<organism evidence="1">
    <name type="scientific">freshwater metagenome</name>
    <dbReference type="NCBI Taxonomy" id="449393"/>
    <lineage>
        <taxon>unclassified sequences</taxon>
        <taxon>metagenomes</taxon>
        <taxon>ecological metagenomes</taxon>
    </lineage>
</organism>
<dbReference type="CDD" id="cd15482">
    <property type="entry name" value="Sialidase_non-viral"/>
    <property type="match status" value="1"/>
</dbReference>
<sequence length="410" mass="42682">MPGNPCATNGETVPLGNGFISCINFKWEPVTSASGNTSAGFGTTTQSLVTTTWAYLSVINSGNGLGNVADATLVQTPSGDIRVYFKNGNDSGGNLTGFDNFIHSAISKDAGKTWTIESGVRMQVTSPVEVLPKTGGGYQAWGWSHSPGKDYMYYAESSDGLTFTEISVAGLDVNKCLTTAGVAFGPLGDPAIVKLADGTWLLHAQGFGIGNTGTNFARWACVATSPDGKTWTPVQSRSYGGTIDVATNPTIYMNKSGKVEWMWPSGRGVETRIGDGTTYGEAITYPQAGDPERLDLADGTELFAMGGFDPRGGGAIIFAKRFSNSYVITSVSGGPPTGGSPNRLLTWSVKGASESQITVQNFCLNKNVKNISGATVTMTTAGGIVTVVSADPANEHSCVGVLVGSEKIIG</sequence>
<accession>A0A6J6WSN6</accession>
<protein>
    <submittedName>
        <fullName evidence="1">Unannotated protein</fullName>
    </submittedName>
</protein>
<name>A0A6J6WSN6_9ZZZZ</name>
<proteinExistence type="predicted"/>
<evidence type="ECO:0000313" key="1">
    <source>
        <dbReference type="EMBL" id="CAB4787852.1"/>
    </source>
</evidence>
<dbReference type="AlphaFoldDB" id="A0A6J6WSN6"/>
<gene>
    <name evidence="1" type="ORF">UFOPK2967_00720</name>
</gene>
<dbReference type="SUPFAM" id="SSF50939">
    <property type="entry name" value="Sialidases"/>
    <property type="match status" value="1"/>
</dbReference>
<dbReference type="InterPro" id="IPR036278">
    <property type="entry name" value="Sialidase_sf"/>
</dbReference>
<dbReference type="EMBL" id="CAFAAC010000040">
    <property type="protein sequence ID" value="CAB4787852.1"/>
    <property type="molecule type" value="Genomic_DNA"/>
</dbReference>
<dbReference type="Gene3D" id="2.115.10.20">
    <property type="entry name" value="Glycosyl hydrolase domain, family 43"/>
    <property type="match status" value="1"/>
</dbReference>